<dbReference type="AlphaFoldDB" id="A0A423WWF0"/>
<protein>
    <recommendedName>
        <fullName evidence="10">Major facilitator superfamily (MFS) profile domain-containing protein</fullName>
    </recommendedName>
</protein>
<evidence type="ECO:0000256" key="9">
    <source>
        <dbReference type="SAM" id="Phobius"/>
    </source>
</evidence>
<evidence type="ECO:0000256" key="4">
    <source>
        <dbReference type="ARBA" id="ARBA00022692"/>
    </source>
</evidence>
<feature type="transmembrane region" description="Helical" evidence="9">
    <location>
        <begin position="445"/>
        <end position="467"/>
    </location>
</feature>
<dbReference type="InterPro" id="IPR020846">
    <property type="entry name" value="MFS_dom"/>
</dbReference>
<organism evidence="11 12">
    <name type="scientific">Cytospora schulzeri</name>
    <dbReference type="NCBI Taxonomy" id="448051"/>
    <lineage>
        <taxon>Eukaryota</taxon>
        <taxon>Fungi</taxon>
        <taxon>Dikarya</taxon>
        <taxon>Ascomycota</taxon>
        <taxon>Pezizomycotina</taxon>
        <taxon>Sordariomycetes</taxon>
        <taxon>Sordariomycetidae</taxon>
        <taxon>Diaporthales</taxon>
        <taxon>Cytosporaceae</taxon>
        <taxon>Cytospora</taxon>
    </lineage>
</organism>
<feature type="region of interest" description="Disordered" evidence="8">
    <location>
        <begin position="1"/>
        <end position="20"/>
    </location>
</feature>
<dbReference type="Proteomes" id="UP000283895">
    <property type="component" value="Unassembled WGS sequence"/>
</dbReference>
<feature type="transmembrane region" description="Helical" evidence="9">
    <location>
        <begin position="312"/>
        <end position="335"/>
    </location>
</feature>
<comment type="caution">
    <text evidence="11">The sequence shown here is derived from an EMBL/GenBank/DDBJ whole genome shotgun (WGS) entry which is preliminary data.</text>
</comment>
<evidence type="ECO:0000256" key="2">
    <source>
        <dbReference type="ARBA" id="ARBA00022448"/>
    </source>
</evidence>
<sequence length="538" mass="58849">MDTPKPSSAGENLTSSQPSRPSHFRLVIDQTFITNEVRNHDYPGSGTTEGPYVVDWIPDDPKNGFNLSPSMKWVIVMICAFNTLACSLSSTVFAGAILQVEEYFHVEEEVAILSVSLFVLGFAVGPVVWGPLSELYGRQSIYLITLGASILFEGTSIACNEHDVAALLVLRFLVGSFSSAAVSNSPAVVADIFVPAERGLAVMAYSMFPFLGPTLGPICGNFLAAGAGWRWVDVLCTLFFAVMFILGLIFVPETYGPYILRRRAVKLSKETGKVYTSKLDVGLPPKTLGSTLTTSLTRPMVMAVWEPISTAMALYAAIIYGILYLIFAAFPIIFINQRHWTQGVSGLAYVGIMIGQIIGVPFYVVLEAKYRRKIARPGVVPTPEMRLEPALWGAVMLPVSLFWFAWTSYPSVHWAVGLVGTIFFGLGNVLVFISMMNYIIDTYSLYAATAAATNSIVRALFGFALYWASSIPAFLSLAFAPLPFVFLKVGPSLRAHSKFANEAKAQMAKLQEVRQKVEERFEEKHVADADKLAGTEQA</sequence>
<name>A0A423WWF0_9PEZI</name>
<dbReference type="PROSITE" id="PS50850">
    <property type="entry name" value="MFS"/>
    <property type="match status" value="1"/>
</dbReference>
<evidence type="ECO:0000256" key="5">
    <source>
        <dbReference type="ARBA" id="ARBA00022989"/>
    </source>
</evidence>
<evidence type="ECO:0000256" key="8">
    <source>
        <dbReference type="SAM" id="MobiDB-lite"/>
    </source>
</evidence>
<feature type="transmembrane region" description="Helical" evidence="9">
    <location>
        <begin position="202"/>
        <end position="224"/>
    </location>
</feature>
<keyword evidence="5 9" id="KW-1133">Transmembrane helix</keyword>
<dbReference type="GO" id="GO:0022857">
    <property type="term" value="F:transmembrane transporter activity"/>
    <property type="evidence" value="ECO:0007669"/>
    <property type="project" value="InterPro"/>
</dbReference>
<keyword evidence="6 9" id="KW-0472">Membrane</keyword>
<accession>A0A423WWF0</accession>
<dbReference type="PANTHER" id="PTHR23502">
    <property type="entry name" value="MAJOR FACILITATOR SUPERFAMILY"/>
    <property type="match status" value="1"/>
</dbReference>
<feature type="transmembrane region" description="Helical" evidence="9">
    <location>
        <begin position="110"/>
        <end position="129"/>
    </location>
</feature>
<evidence type="ECO:0000256" key="7">
    <source>
        <dbReference type="ARBA" id="ARBA00038459"/>
    </source>
</evidence>
<evidence type="ECO:0000259" key="10">
    <source>
        <dbReference type="PROSITE" id="PS50850"/>
    </source>
</evidence>
<proteinExistence type="inferred from homology"/>
<dbReference type="EMBL" id="LKEA01000007">
    <property type="protein sequence ID" value="ROW07823.1"/>
    <property type="molecule type" value="Genomic_DNA"/>
</dbReference>
<gene>
    <name evidence="11" type="ORF">VMCG_03377</name>
</gene>
<dbReference type="GO" id="GO:0005886">
    <property type="term" value="C:plasma membrane"/>
    <property type="evidence" value="ECO:0007669"/>
    <property type="project" value="UniProtKB-SubCell"/>
</dbReference>
<keyword evidence="4 9" id="KW-0812">Transmembrane</keyword>
<evidence type="ECO:0000256" key="3">
    <source>
        <dbReference type="ARBA" id="ARBA00022475"/>
    </source>
</evidence>
<dbReference type="CDD" id="cd17323">
    <property type="entry name" value="MFS_Tpo1_MDR_like"/>
    <property type="match status" value="1"/>
</dbReference>
<dbReference type="FunFam" id="1.20.1250.20:FF:000011">
    <property type="entry name" value="MFS multidrug transporter, putative"/>
    <property type="match status" value="1"/>
</dbReference>
<reference evidence="11 12" key="1">
    <citation type="submission" date="2015-09" db="EMBL/GenBank/DDBJ databases">
        <title>Host preference determinants of Valsa canker pathogens revealed by comparative genomics.</title>
        <authorList>
            <person name="Yin Z."/>
            <person name="Huang L."/>
        </authorList>
    </citation>
    <scope>NUCLEOTIDE SEQUENCE [LARGE SCALE GENOMIC DNA]</scope>
    <source>
        <strain evidence="11 12">03-1</strain>
    </source>
</reference>
<dbReference type="STRING" id="356882.A0A423WWF0"/>
<dbReference type="SUPFAM" id="SSF103473">
    <property type="entry name" value="MFS general substrate transporter"/>
    <property type="match status" value="1"/>
</dbReference>
<feature type="transmembrane region" description="Helical" evidence="9">
    <location>
        <begin position="347"/>
        <end position="366"/>
    </location>
</feature>
<evidence type="ECO:0000313" key="12">
    <source>
        <dbReference type="Proteomes" id="UP000283895"/>
    </source>
</evidence>
<dbReference type="InterPro" id="IPR011701">
    <property type="entry name" value="MFS"/>
</dbReference>
<keyword evidence="12" id="KW-1185">Reference proteome</keyword>
<dbReference type="Gene3D" id="1.20.1250.20">
    <property type="entry name" value="MFS general substrate transporter like domains"/>
    <property type="match status" value="1"/>
</dbReference>
<feature type="domain" description="Major facilitator superfamily (MFS) profile" evidence="10">
    <location>
        <begin position="75"/>
        <end position="538"/>
    </location>
</feature>
<dbReference type="PANTHER" id="PTHR23502:SF186">
    <property type="entry name" value="MAJOR FACILITATOR SUPERFAMILY (MFS) PROFILE DOMAIN-CONTAINING PROTEIN"/>
    <property type="match status" value="1"/>
</dbReference>
<evidence type="ECO:0000313" key="11">
    <source>
        <dbReference type="EMBL" id="ROW07823.1"/>
    </source>
</evidence>
<comment type="similarity">
    <text evidence="7">Belongs to the major facilitator superfamily. DHA1 family. Polyamines/proton antiporter (TC 2.A.1.2.16) subfamily.</text>
</comment>
<feature type="transmembrane region" description="Helical" evidence="9">
    <location>
        <begin position="73"/>
        <end position="98"/>
    </location>
</feature>
<keyword evidence="2" id="KW-0813">Transport</keyword>
<evidence type="ECO:0000256" key="6">
    <source>
        <dbReference type="ARBA" id="ARBA00023136"/>
    </source>
</evidence>
<feature type="transmembrane region" description="Helical" evidence="9">
    <location>
        <begin position="412"/>
        <end position="433"/>
    </location>
</feature>
<keyword evidence="3" id="KW-1003">Cell membrane</keyword>
<feature type="transmembrane region" description="Helical" evidence="9">
    <location>
        <begin position="231"/>
        <end position="251"/>
    </location>
</feature>
<dbReference type="OrthoDB" id="446368at2759"/>
<dbReference type="Pfam" id="PF07690">
    <property type="entry name" value="MFS_1"/>
    <property type="match status" value="1"/>
</dbReference>
<evidence type="ECO:0000256" key="1">
    <source>
        <dbReference type="ARBA" id="ARBA00004651"/>
    </source>
</evidence>
<comment type="subcellular location">
    <subcellularLocation>
        <location evidence="1">Cell membrane</location>
        <topology evidence="1">Multi-pass membrane protein</topology>
    </subcellularLocation>
</comment>
<feature type="transmembrane region" description="Helical" evidence="9">
    <location>
        <begin position="387"/>
        <end position="406"/>
    </location>
</feature>
<dbReference type="InterPro" id="IPR036259">
    <property type="entry name" value="MFS_trans_sf"/>
</dbReference>